<organism evidence="4">
    <name type="scientific">Thermocrinis ruber</name>
    <dbReference type="NCBI Taxonomy" id="75906"/>
    <lineage>
        <taxon>Bacteria</taxon>
        <taxon>Pseudomonadati</taxon>
        <taxon>Aquificota</taxon>
        <taxon>Aquificia</taxon>
        <taxon>Aquificales</taxon>
        <taxon>Aquificaceae</taxon>
        <taxon>Thermocrinis</taxon>
    </lineage>
</organism>
<protein>
    <submittedName>
        <fullName evidence="4">TetR/AcrR family transcriptional regulator</fullName>
    </submittedName>
</protein>
<evidence type="ECO:0000313" key="4">
    <source>
        <dbReference type="EMBL" id="HHO73597.1"/>
    </source>
</evidence>
<dbReference type="Pfam" id="PF00440">
    <property type="entry name" value="TetR_N"/>
    <property type="match status" value="1"/>
</dbReference>
<reference evidence="4" key="1">
    <citation type="journal article" date="2020" name="mSystems">
        <title>Genome- and Community-Level Interaction Insights into Carbon Utilization and Element Cycling Functions of Hydrothermarchaeota in Hydrothermal Sediment.</title>
        <authorList>
            <person name="Zhou Z."/>
            <person name="Liu Y."/>
            <person name="Xu W."/>
            <person name="Pan J."/>
            <person name="Luo Z.H."/>
            <person name="Li M."/>
        </authorList>
    </citation>
    <scope>NUCLEOTIDE SEQUENCE [LARGE SCALE GENOMIC DNA]</scope>
    <source>
        <strain evidence="4">SpSt-114</strain>
    </source>
</reference>
<sequence>MPRHQNTREKILESALKLFSEKGIRETTIKDIAKDVGITEGAIYRHFVSKDQIVSTLFSTYAERLYEELISVVEENTPIKNRFFKLVKTFLSFCFENPQAFKFINLFHYLRAEEVKNFQKLPKDALMKFIDEGFKKGIIKVKRELALAVVVGTLERTFLLVEGGIIEREAGLEEELAKVLWRAITYQ</sequence>
<evidence type="ECO:0000256" key="2">
    <source>
        <dbReference type="PROSITE-ProRule" id="PRU00335"/>
    </source>
</evidence>
<feature type="DNA-binding region" description="H-T-H motif" evidence="2">
    <location>
        <begin position="28"/>
        <end position="47"/>
    </location>
</feature>
<accession>A0A7C5X2G8</accession>
<dbReference type="InterPro" id="IPR023772">
    <property type="entry name" value="DNA-bd_HTH_TetR-type_CS"/>
</dbReference>
<dbReference type="AlphaFoldDB" id="A0A7C5X2G8"/>
<gene>
    <name evidence="4" type="ORF">ENN04_03060</name>
</gene>
<dbReference type="PANTHER" id="PTHR43479:SF20">
    <property type="entry name" value="HTH TETR-TYPE DOMAIN-CONTAINING PROTEIN"/>
    <property type="match status" value="1"/>
</dbReference>
<dbReference type="InterPro" id="IPR001647">
    <property type="entry name" value="HTH_TetR"/>
</dbReference>
<dbReference type="GO" id="GO:0003677">
    <property type="term" value="F:DNA binding"/>
    <property type="evidence" value="ECO:0007669"/>
    <property type="project" value="UniProtKB-UniRule"/>
</dbReference>
<proteinExistence type="predicted"/>
<dbReference type="EMBL" id="DSAC01000037">
    <property type="protein sequence ID" value="HHO73597.1"/>
    <property type="molecule type" value="Genomic_DNA"/>
</dbReference>
<dbReference type="PRINTS" id="PR00455">
    <property type="entry name" value="HTHTETR"/>
</dbReference>
<dbReference type="PANTHER" id="PTHR43479">
    <property type="entry name" value="ACREF/ENVCD OPERON REPRESSOR-RELATED"/>
    <property type="match status" value="1"/>
</dbReference>
<dbReference type="PROSITE" id="PS50977">
    <property type="entry name" value="HTH_TETR_2"/>
    <property type="match status" value="1"/>
</dbReference>
<dbReference type="SUPFAM" id="SSF46689">
    <property type="entry name" value="Homeodomain-like"/>
    <property type="match status" value="1"/>
</dbReference>
<dbReference type="InterPro" id="IPR050624">
    <property type="entry name" value="HTH-type_Tx_Regulator"/>
</dbReference>
<name>A0A7C5X2G8_9AQUI</name>
<dbReference type="Pfam" id="PF16295">
    <property type="entry name" value="TetR_C_10"/>
    <property type="match status" value="1"/>
</dbReference>
<dbReference type="Gene3D" id="1.10.357.10">
    <property type="entry name" value="Tetracycline Repressor, domain 2"/>
    <property type="match status" value="1"/>
</dbReference>
<keyword evidence="1 2" id="KW-0238">DNA-binding</keyword>
<evidence type="ECO:0000256" key="1">
    <source>
        <dbReference type="ARBA" id="ARBA00023125"/>
    </source>
</evidence>
<comment type="caution">
    <text evidence="4">The sequence shown here is derived from an EMBL/GenBank/DDBJ whole genome shotgun (WGS) entry which is preliminary data.</text>
</comment>
<feature type="domain" description="HTH tetR-type" evidence="3">
    <location>
        <begin position="5"/>
        <end position="65"/>
    </location>
</feature>
<dbReference type="InterPro" id="IPR032551">
    <property type="entry name" value="BscR_C"/>
</dbReference>
<dbReference type="InterPro" id="IPR009057">
    <property type="entry name" value="Homeodomain-like_sf"/>
</dbReference>
<evidence type="ECO:0000259" key="3">
    <source>
        <dbReference type="PROSITE" id="PS50977"/>
    </source>
</evidence>
<dbReference type="PROSITE" id="PS01081">
    <property type="entry name" value="HTH_TETR_1"/>
    <property type="match status" value="1"/>
</dbReference>